<name>A0A926HUP4_9FIRM</name>
<dbReference type="InterPro" id="IPR000577">
    <property type="entry name" value="Carb_kinase_FGGY"/>
</dbReference>
<dbReference type="GO" id="GO:0016773">
    <property type="term" value="F:phosphotransferase activity, alcohol group as acceptor"/>
    <property type="evidence" value="ECO:0007669"/>
    <property type="project" value="InterPro"/>
</dbReference>
<organism evidence="7 8">
    <name type="scientific">Feifania hominis</name>
    <dbReference type="NCBI Taxonomy" id="2763660"/>
    <lineage>
        <taxon>Bacteria</taxon>
        <taxon>Bacillati</taxon>
        <taxon>Bacillota</taxon>
        <taxon>Clostridia</taxon>
        <taxon>Eubacteriales</taxon>
        <taxon>Feifaniaceae</taxon>
        <taxon>Feifania</taxon>
    </lineage>
</organism>
<keyword evidence="2 4" id="KW-0808">Transferase</keyword>
<dbReference type="InterPro" id="IPR043129">
    <property type="entry name" value="ATPase_NBD"/>
</dbReference>
<evidence type="ECO:0000256" key="1">
    <source>
        <dbReference type="ARBA" id="ARBA00009156"/>
    </source>
</evidence>
<dbReference type="EMBL" id="JACRSP010000002">
    <property type="protein sequence ID" value="MBC8535776.1"/>
    <property type="molecule type" value="Genomic_DNA"/>
</dbReference>
<dbReference type="RefSeq" id="WP_249299520.1">
    <property type="nucleotide sequence ID" value="NZ_JACRSP010000002.1"/>
</dbReference>
<dbReference type="Pfam" id="PF00370">
    <property type="entry name" value="FGGY_N"/>
    <property type="match status" value="1"/>
</dbReference>
<reference evidence="7" key="1">
    <citation type="submission" date="2020-08" db="EMBL/GenBank/DDBJ databases">
        <title>Genome public.</title>
        <authorList>
            <person name="Liu C."/>
            <person name="Sun Q."/>
        </authorList>
    </citation>
    <scope>NUCLEOTIDE SEQUENCE</scope>
    <source>
        <strain evidence="7">BX7</strain>
    </source>
</reference>
<dbReference type="AlphaFoldDB" id="A0A926HUP4"/>
<dbReference type="InterPro" id="IPR018484">
    <property type="entry name" value="FGGY_N"/>
</dbReference>
<dbReference type="CDD" id="cd07804">
    <property type="entry name" value="ASKHA_NBD_FGGY_RrXK-like"/>
    <property type="match status" value="1"/>
</dbReference>
<protein>
    <submittedName>
        <fullName evidence="7">FGGY-family carbohydrate kinase</fullName>
    </submittedName>
</protein>
<evidence type="ECO:0000256" key="2">
    <source>
        <dbReference type="ARBA" id="ARBA00022679"/>
    </source>
</evidence>
<dbReference type="Pfam" id="PF02782">
    <property type="entry name" value="FGGY_C"/>
    <property type="match status" value="1"/>
</dbReference>
<evidence type="ECO:0000313" key="8">
    <source>
        <dbReference type="Proteomes" id="UP000620366"/>
    </source>
</evidence>
<dbReference type="PANTHER" id="PTHR43095:SF5">
    <property type="entry name" value="XYLULOSE KINASE"/>
    <property type="match status" value="1"/>
</dbReference>
<dbReference type="PANTHER" id="PTHR43095">
    <property type="entry name" value="SUGAR KINASE"/>
    <property type="match status" value="1"/>
</dbReference>
<feature type="domain" description="Carbohydrate kinase FGGY N-terminal" evidence="5">
    <location>
        <begin position="1"/>
        <end position="244"/>
    </location>
</feature>
<dbReference type="GO" id="GO:0005975">
    <property type="term" value="P:carbohydrate metabolic process"/>
    <property type="evidence" value="ECO:0007669"/>
    <property type="project" value="InterPro"/>
</dbReference>
<evidence type="ECO:0000313" key="7">
    <source>
        <dbReference type="EMBL" id="MBC8535776.1"/>
    </source>
</evidence>
<evidence type="ECO:0000259" key="6">
    <source>
        <dbReference type="Pfam" id="PF02782"/>
    </source>
</evidence>
<keyword evidence="3 4" id="KW-0418">Kinase</keyword>
<evidence type="ECO:0000256" key="3">
    <source>
        <dbReference type="ARBA" id="ARBA00022777"/>
    </source>
</evidence>
<comment type="caution">
    <text evidence="7">The sequence shown here is derived from an EMBL/GenBank/DDBJ whole genome shotgun (WGS) entry which is preliminary data.</text>
</comment>
<dbReference type="SUPFAM" id="SSF53067">
    <property type="entry name" value="Actin-like ATPase domain"/>
    <property type="match status" value="2"/>
</dbReference>
<evidence type="ECO:0000256" key="4">
    <source>
        <dbReference type="RuleBase" id="RU003733"/>
    </source>
</evidence>
<dbReference type="PROSITE" id="PS00445">
    <property type="entry name" value="FGGY_KINASES_2"/>
    <property type="match status" value="1"/>
</dbReference>
<evidence type="ECO:0000259" key="5">
    <source>
        <dbReference type="Pfam" id="PF00370"/>
    </source>
</evidence>
<comment type="similarity">
    <text evidence="1 4">Belongs to the FGGY kinase family.</text>
</comment>
<dbReference type="InterPro" id="IPR018483">
    <property type="entry name" value="Carb_kinase_FGGY_CS"/>
</dbReference>
<dbReference type="Proteomes" id="UP000620366">
    <property type="component" value="Unassembled WGS sequence"/>
</dbReference>
<dbReference type="Gene3D" id="3.30.420.40">
    <property type="match status" value="2"/>
</dbReference>
<gene>
    <name evidence="7" type="ORF">H8695_03605</name>
</gene>
<keyword evidence="8" id="KW-1185">Reference proteome</keyword>
<dbReference type="GO" id="GO:0016301">
    <property type="term" value="F:kinase activity"/>
    <property type="evidence" value="ECO:0007669"/>
    <property type="project" value="UniProtKB-KW"/>
</dbReference>
<feature type="domain" description="Carbohydrate kinase FGGY C-terminal" evidence="6">
    <location>
        <begin position="256"/>
        <end position="448"/>
    </location>
</feature>
<dbReference type="InterPro" id="IPR050406">
    <property type="entry name" value="FGGY_Carb_Kinase"/>
</dbReference>
<accession>A0A926HUP4</accession>
<sequence length="501" mass="55462">MGIDIGTYESKGVLSDDCGNIVAKHVAKHELLTPKPGWCEHDAERDWWGDLCTISKNLIEKSGVSPNQIEALGCSTAATCCVPVDRELKPLRNAILYGVDTRTAKEIEYVKSLFDEKEFIARYHNPITTQSFVPKVLWIKNNEPEVYEKTYKFLLGTSFLVARLTGNFVADRYSLAAFVPVYDIEKGDYDDAYMGLCCRRDQLPDPMWTTEIGGRVTAEAAKATGLAEGTPVIVGTADASAEAFSTGVIDPGDMMLMYGSSIFLIDVVDRLCDDARLYAGNYFFPDTYVIKGGMSTSGTITRWFRDKFYTDALEKERQTGRNAYDIMLDDIDAIPAGSDGLITLPYFSGERTPINDPNATGMMFGLTLNHTRAHMYRSALEGVGYGIAQHFDIIRSMGQEPKNVYAVGGGTKSLSWMQLITDIANVPQIIREVTIGASFGDTLLAALAVGRYKNTAELKKLLTPGKALVPDPVAHEAYQPYRQIYNDLYPATKQLMHELKK</sequence>
<proteinExistence type="inferred from homology"/>
<dbReference type="InterPro" id="IPR018485">
    <property type="entry name" value="FGGY_C"/>
</dbReference>
<dbReference type="PIRSF" id="PIRSF000538">
    <property type="entry name" value="GlpK"/>
    <property type="match status" value="1"/>
</dbReference>